<dbReference type="PROSITE" id="PS51085">
    <property type="entry name" value="2FE2S_FER_2"/>
    <property type="match status" value="1"/>
</dbReference>
<dbReference type="Gene3D" id="3.30.70.1230">
    <property type="entry name" value="Nucleotide cyclase"/>
    <property type="match status" value="1"/>
</dbReference>
<dbReference type="Pfam" id="PF00111">
    <property type="entry name" value="Fer2"/>
    <property type="match status" value="1"/>
</dbReference>
<keyword evidence="4" id="KW-1133">Transmembrane helix</keyword>
<dbReference type="EMBL" id="CP045423">
    <property type="protein sequence ID" value="QFU15696.1"/>
    <property type="molecule type" value="Genomic_DNA"/>
</dbReference>
<dbReference type="SUPFAM" id="SSF54292">
    <property type="entry name" value="2Fe-2S ferredoxin-like"/>
    <property type="match status" value="1"/>
</dbReference>
<dbReference type="SUPFAM" id="SSF81343">
    <property type="entry name" value="Fumarate reductase respiratory complex transmembrane subunits"/>
    <property type="match status" value="1"/>
</dbReference>
<comment type="subcellular location">
    <subcellularLocation>
        <location evidence="1">Cell membrane</location>
        <topology evidence="1">Multi-pass membrane protein</topology>
    </subcellularLocation>
</comment>
<keyword evidence="2" id="KW-1003">Cell membrane</keyword>
<keyword evidence="3 4" id="KW-0472">Membrane</keyword>
<dbReference type="InterPro" id="IPR036010">
    <property type="entry name" value="2Fe-2S_ferredoxin-like_sf"/>
</dbReference>
<dbReference type="PANTHER" id="PTHR43081">
    <property type="entry name" value="ADENYLATE CYCLASE, TERMINAL-DIFFERENTIATION SPECIFIC-RELATED"/>
    <property type="match status" value="1"/>
</dbReference>
<feature type="transmembrane region" description="Helical" evidence="4">
    <location>
        <begin position="20"/>
        <end position="44"/>
    </location>
</feature>
<dbReference type="SUPFAM" id="SSF55073">
    <property type="entry name" value="Nucleotide cyclase"/>
    <property type="match status" value="1"/>
</dbReference>
<dbReference type="InterPro" id="IPR001041">
    <property type="entry name" value="2Fe-2S_ferredoxin-type"/>
</dbReference>
<evidence type="ECO:0000259" key="6">
    <source>
        <dbReference type="PROSITE" id="PS51085"/>
    </source>
</evidence>
<evidence type="ECO:0000256" key="1">
    <source>
        <dbReference type="ARBA" id="ARBA00004651"/>
    </source>
</evidence>
<evidence type="ECO:0000256" key="4">
    <source>
        <dbReference type="SAM" id="Phobius"/>
    </source>
</evidence>
<dbReference type="GO" id="GO:0035556">
    <property type="term" value="P:intracellular signal transduction"/>
    <property type="evidence" value="ECO:0007669"/>
    <property type="project" value="InterPro"/>
</dbReference>
<dbReference type="InterPro" id="IPR012675">
    <property type="entry name" value="Beta-grasp_dom_sf"/>
</dbReference>
<dbReference type="SMART" id="SM00044">
    <property type="entry name" value="CYCc"/>
    <property type="match status" value="1"/>
</dbReference>
<dbReference type="Pfam" id="PF00211">
    <property type="entry name" value="Guanylate_cyc"/>
    <property type="match status" value="1"/>
</dbReference>
<dbReference type="Proteomes" id="UP000325614">
    <property type="component" value="Chromosome"/>
</dbReference>
<dbReference type="AlphaFoldDB" id="A0A5P9JVM0"/>
<dbReference type="GO" id="GO:0006171">
    <property type="term" value="P:cAMP biosynthetic process"/>
    <property type="evidence" value="ECO:0007669"/>
    <property type="project" value="TreeGrafter"/>
</dbReference>
<dbReference type="RefSeq" id="WP_152585341.1">
    <property type="nucleotide sequence ID" value="NZ_CP045423.1"/>
</dbReference>
<reference evidence="7 8" key="1">
    <citation type="submission" date="2019-10" db="EMBL/GenBank/DDBJ databases">
        <title>Isolation, Identification of Microvirga thermotolerans HR1, a novel thermophilic bacterium and Comparative Genomics of the genus Microvirga.</title>
        <authorList>
            <person name="Li J."/>
            <person name="Zhang W."/>
            <person name="Lin M."/>
            <person name="Wang J."/>
        </authorList>
    </citation>
    <scope>NUCLEOTIDE SEQUENCE [LARGE SCALE GENOMIC DNA]</scope>
    <source>
        <strain evidence="7 8">HR1</strain>
    </source>
</reference>
<dbReference type="GO" id="GO:0051536">
    <property type="term" value="F:iron-sulfur cluster binding"/>
    <property type="evidence" value="ECO:0007669"/>
    <property type="project" value="InterPro"/>
</dbReference>
<feature type="domain" description="Guanylate cyclase" evidence="5">
    <location>
        <begin position="371"/>
        <end position="503"/>
    </location>
</feature>
<dbReference type="GO" id="GO:0005886">
    <property type="term" value="C:plasma membrane"/>
    <property type="evidence" value="ECO:0007669"/>
    <property type="project" value="UniProtKB-SubCell"/>
</dbReference>
<organism evidence="7 8">
    <name type="scientific">Microvirga thermotolerans</name>
    <dbReference type="NCBI Taxonomy" id="2651334"/>
    <lineage>
        <taxon>Bacteria</taxon>
        <taxon>Pseudomonadati</taxon>
        <taxon>Pseudomonadota</taxon>
        <taxon>Alphaproteobacteria</taxon>
        <taxon>Hyphomicrobiales</taxon>
        <taxon>Methylobacteriaceae</taxon>
        <taxon>Microvirga</taxon>
    </lineage>
</organism>
<protein>
    <submittedName>
        <fullName evidence="7">2Fe-2S iron-sulfur cluster binding domain-containing protein</fullName>
    </submittedName>
</protein>
<dbReference type="PROSITE" id="PS50125">
    <property type="entry name" value="GUANYLATE_CYCLASE_2"/>
    <property type="match status" value="1"/>
</dbReference>
<proteinExistence type="predicted"/>
<sequence>MSPSRIPSVAEPRPIGLRELRLASGFVMLAFLVTHFGNHALGLVSIPAMEEGRRIFNLFWRNPLGLLLLYGSLLLHYALALVALYRRRTLRMPAREAAQLLLGLSLPFLLIPHVSGTRLELLVTGRAVGYPDVLRTVWIVAPENAARQTAALLVAWIHGCLGVSFWLRSKSGLRRYGLLLYTGAVLVPVLALLGFVEAGADLAADPGRFPPLPGPDGGERIGSLRTGLYLAFAASIAGTLAARGVRSYRDRRRHLRIAYPGMRVVSIPQGFSVLEASRMGGIPHQAACGGRGRCSTCRIRVVRGLEAQPAPAPQELATLRRIGAPPDVRLACQLRPVQDLSVVPVLSPAEHGTGGRAGRGVTTRGQEREIAVLFCDLREFTQFTEARLPFDTVFLLNRYFEVVGHAVESAGGHLDKFIGDGALALFGLTGPPERAAKQAFTAALRILEGVERLNRHYESELDRPLRVAMGLHAGPAIVGEMGYGQAMGLTAVGDTINAASRLEGLAKDLDAPLVVSADLARRAGLALEGHERQTASVRGRAAPIDAWIVRDAGAFAAETENS</sequence>
<dbReference type="InterPro" id="IPR050697">
    <property type="entry name" value="Adenylyl/Guanylyl_Cyclase_3/4"/>
</dbReference>
<dbReference type="GO" id="GO:0004016">
    <property type="term" value="F:adenylate cyclase activity"/>
    <property type="evidence" value="ECO:0007669"/>
    <property type="project" value="UniProtKB-ARBA"/>
</dbReference>
<dbReference type="InterPro" id="IPR001054">
    <property type="entry name" value="A/G_cyclase"/>
</dbReference>
<dbReference type="InterPro" id="IPR034804">
    <property type="entry name" value="SQR/QFR_C/D"/>
</dbReference>
<feature type="domain" description="2Fe-2S ferredoxin-type" evidence="6">
    <location>
        <begin position="253"/>
        <end position="348"/>
    </location>
</feature>
<evidence type="ECO:0000313" key="7">
    <source>
        <dbReference type="EMBL" id="QFU15696.1"/>
    </source>
</evidence>
<evidence type="ECO:0000313" key="8">
    <source>
        <dbReference type="Proteomes" id="UP000325614"/>
    </source>
</evidence>
<dbReference type="CDD" id="cd00207">
    <property type="entry name" value="fer2"/>
    <property type="match status" value="1"/>
</dbReference>
<dbReference type="KEGG" id="mico:GDR74_05395"/>
<evidence type="ECO:0000256" key="3">
    <source>
        <dbReference type="ARBA" id="ARBA00023136"/>
    </source>
</evidence>
<gene>
    <name evidence="7" type="ORF">GDR74_05395</name>
</gene>
<dbReference type="InterPro" id="IPR029787">
    <property type="entry name" value="Nucleotide_cyclase"/>
</dbReference>
<feature type="transmembrane region" description="Helical" evidence="4">
    <location>
        <begin position="178"/>
        <end position="196"/>
    </location>
</feature>
<keyword evidence="8" id="KW-1185">Reference proteome</keyword>
<dbReference type="CDD" id="cd07302">
    <property type="entry name" value="CHD"/>
    <property type="match status" value="1"/>
</dbReference>
<evidence type="ECO:0000256" key="2">
    <source>
        <dbReference type="ARBA" id="ARBA00022475"/>
    </source>
</evidence>
<dbReference type="Gene3D" id="3.10.20.30">
    <property type="match status" value="1"/>
</dbReference>
<name>A0A5P9JVM0_9HYPH</name>
<keyword evidence="4" id="KW-0812">Transmembrane</keyword>
<accession>A0A5P9JVM0</accession>
<evidence type="ECO:0000259" key="5">
    <source>
        <dbReference type="PROSITE" id="PS50125"/>
    </source>
</evidence>
<dbReference type="PANTHER" id="PTHR43081:SF17">
    <property type="entry name" value="BLL5647 PROTEIN"/>
    <property type="match status" value="1"/>
</dbReference>
<feature type="transmembrane region" description="Helical" evidence="4">
    <location>
        <begin position="64"/>
        <end position="85"/>
    </location>
</feature>
<feature type="transmembrane region" description="Helical" evidence="4">
    <location>
        <begin position="227"/>
        <end position="245"/>
    </location>
</feature>